<accession>A0A0G4KTS8</accession>
<feature type="signal peptide" evidence="2">
    <location>
        <begin position="1"/>
        <end position="21"/>
    </location>
</feature>
<dbReference type="AlphaFoldDB" id="A0A0G4KTS8"/>
<dbReference type="InterPro" id="IPR050316">
    <property type="entry name" value="Tyrosinase/Hemocyanin"/>
</dbReference>
<evidence type="ECO:0000259" key="3">
    <source>
        <dbReference type="PROSITE" id="PS00498"/>
    </source>
</evidence>
<evidence type="ECO:0000313" key="4">
    <source>
        <dbReference type="EMBL" id="CRK13223.1"/>
    </source>
</evidence>
<dbReference type="SUPFAM" id="SSF48056">
    <property type="entry name" value="Di-copper centre-containing domain"/>
    <property type="match status" value="2"/>
</dbReference>
<dbReference type="STRING" id="100787.A0A0G4KTS8"/>
<dbReference type="Pfam" id="PF00264">
    <property type="entry name" value="Tyrosinase"/>
    <property type="match status" value="1"/>
</dbReference>
<dbReference type="InterPro" id="IPR008922">
    <property type="entry name" value="Di-copper_centre_dom_sf"/>
</dbReference>
<organism evidence="4 5">
    <name type="scientific">Verticillium longisporum</name>
    <name type="common">Verticillium dahliae var. longisporum</name>
    <dbReference type="NCBI Taxonomy" id="100787"/>
    <lineage>
        <taxon>Eukaryota</taxon>
        <taxon>Fungi</taxon>
        <taxon>Dikarya</taxon>
        <taxon>Ascomycota</taxon>
        <taxon>Pezizomycotina</taxon>
        <taxon>Sordariomycetes</taxon>
        <taxon>Hypocreomycetidae</taxon>
        <taxon>Glomerellales</taxon>
        <taxon>Plectosphaerellaceae</taxon>
        <taxon>Verticillium</taxon>
    </lineage>
</organism>
<feature type="domain" description="Tyrosinase copper-binding" evidence="3">
    <location>
        <begin position="328"/>
        <end position="339"/>
    </location>
</feature>
<dbReference type="GO" id="GO:0016491">
    <property type="term" value="F:oxidoreductase activity"/>
    <property type="evidence" value="ECO:0007669"/>
    <property type="project" value="InterPro"/>
</dbReference>
<dbReference type="GO" id="GO:0046872">
    <property type="term" value="F:metal ion binding"/>
    <property type="evidence" value="ECO:0007669"/>
    <property type="project" value="UniProtKB-KW"/>
</dbReference>
<protein>
    <recommendedName>
        <fullName evidence="3">Tyrosinase copper-binding domain-containing protein</fullName>
    </recommendedName>
</protein>
<keyword evidence="1" id="KW-0479">Metal-binding</keyword>
<evidence type="ECO:0000256" key="2">
    <source>
        <dbReference type="SAM" id="SignalP"/>
    </source>
</evidence>
<keyword evidence="5" id="KW-1185">Reference proteome</keyword>
<feature type="chain" id="PRO_5002566101" description="Tyrosinase copper-binding domain-containing protein" evidence="2">
    <location>
        <begin position="22"/>
        <end position="405"/>
    </location>
</feature>
<dbReference type="PROSITE" id="PS00498">
    <property type="entry name" value="TYROSINASE_2"/>
    <property type="match status" value="1"/>
</dbReference>
<dbReference type="PANTHER" id="PTHR11474:SF116">
    <property type="entry name" value="TYROSINASE"/>
    <property type="match status" value="1"/>
</dbReference>
<gene>
    <name evidence="4" type="ORF">BN1708_002579</name>
</gene>
<name>A0A0G4KTS8_VERLO</name>
<keyword evidence="2" id="KW-0732">Signal</keyword>
<proteinExistence type="predicted"/>
<sequence length="405" mass="44926">MLLSIVVQLMVTALLAAQASAGLYPRDSVDRLQDSGMKKLKAYIAANPPESGCTIEKAIKRKEWSSLTRGERRLYIKAVKCLHSRPSKYPRSEAPGARSRFDDFVVTHVQQTMSIHGTARRNKQTFSRGIGTSFGLMKKRCEKSADIVAINRYSLTSSPFPTRSMIAHSRQYEHWPYYASNPHDSPLFDGSDASMSSDGSKVPHAGYPWAAYNIPPGDGGGCIMEGPFKDFKVNLGPMVPFLLDIPANPRPDGLGYNPRCIRRDINRVAANFSNEQYTYDLITKETDISSFQTVMQGDFNSLNIGVHGGGHFMVGGDPGGDFYISPGDPSFYLHHAMIDRVWWIWQLRNLDARLAAVAGLTFPSDGSGVRNGTLDDPVDLNVNGREYRLGHLLDTMNGPFCYIYV</sequence>
<evidence type="ECO:0000313" key="5">
    <source>
        <dbReference type="Proteomes" id="UP000044602"/>
    </source>
</evidence>
<reference evidence="4 5" key="1">
    <citation type="submission" date="2015-05" db="EMBL/GenBank/DDBJ databases">
        <authorList>
            <person name="Wang D.B."/>
            <person name="Wang M."/>
        </authorList>
    </citation>
    <scope>NUCLEOTIDE SEQUENCE [LARGE SCALE GENOMIC DNA]</scope>
    <source>
        <strain evidence="4">VL1</strain>
    </source>
</reference>
<dbReference type="PANTHER" id="PTHR11474">
    <property type="entry name" value="TYROSINASE FAMILY MEMBER"/>
    <property type="match status" value="1"/>
</dbReference>
<dbReference type="Gene3D" id="1.10.1280.10">
    <property type="entry name" value="Di-copper center containing domain from catechol oxidase"/>
    <property type="match status" value="2"/>
</dbReference>
<dbReference type="InterPro" id="IPR002227">
    <property type="entry name" value="Tyrosinase_Cu-bd"/>
</dbReference>
<dbReference type="Proteomes" id="UP000044602">
    <property type="component" value="Unassembled WGS sequence"/>
</dbReference>
<evidence type="ECO:0000256" key="1">
    <source>
        <dbReference type="ARBA" id="ARBA00022723"/>
    </source>
</evidence>
<dbReference type="EMBL" id="CVQH01004446">
    <property type="protein sequence ID" value="CRK13223.1"/>
    <property type="molecule type" value="Genomic_DNA"/>
</dbReference>